<proteinExistence type="predicted"/>
<evidence type="ECO:0000256" key="1">
    <source>
        <dbReference type="ARBA" id="ARBA00004120"/>
    </source>
</evidence>
<feature type="region of interest" description="Disordered" evidence="9">
    <location>
        <begin position="1183"/>
        <end position="1222"/>
    </location>
</feature>
<comment type="caution">
    <text evidence="10">The sequence shown here is derived from an EMBL/GenBank/DDBJ whole genome shotgun (WGS) entry which is preliminary data.</text>
</comment>
<accession>A0ABP1MZA9</accession>
<feature type="compositionally biased region" description="Basic and acidic residues" evidence="9">
    <location>
        <begin position="1287"/>
        <end position="1302"/>
    </location>
</feature>
<evidence type="ECO:0000256" key="8">
    <source>
        <dbReference type="SAM" id="Coils"/>
    </source>
</evidence>
<feature type="coiled-coil region" evidence="8">
    <location>
        <begin position="576"/>
        <end position="687"/>
    </location>
</feature>
<feature type="compositionally biased region" description="Basic and acidic residues" evidence="9">
    <location>
        <begin position="1188"/>
        <end position="1199"/>
    </location>
</feature>
<evidence type="ECO:0000256" key="3">
    <source>
        <dbReference type="ARBA" id="ARBA00022490"/>
    </source>
</evidence>
<sequence length="2082" mass="242586">MGRTDWDRILSADPSLLAADDMEELFPAIISCDADEINDVHNLRILMKLSQEILQYKDNQVESLLLECGELKQTISTLKPEPAKRKKKEWGTPDSKRETTDLSKHVDMPEGSDYDDALQGKNKKIKILMTELESLEKDNSILKERLTTLMQEMEDATQKMDEMTEELSSARVKSVEYKEKISDLEHENAALVAQVEEVTAQQMDRDKVIDEFGVAIDARINEWKAILDEKDEEIQQLRESLSQSFIQTVNSTKEQSKSEIIRLNEEIDRRDKIIDELKTKLSEATIEINESANIIEKLKADVQKMEKIDKKKQHRELLKKLQDANEQISELQIKLNEAEEVLESRDSKLCEVLATLKKFEDENQSLTDALNEIKELKIELQNRNEHAKELIDVVNKLEMLNSYQEMEIITLREKLGIPEDESVSIEHALAKRREQEKRLEQLLQQNKVLVEENVELKSDIRVLKFKLSKTSGDFDLSDSTIDGTTEFLHSTKLSESATKLHSRINISELQENMQLVVEENEALRRGMHEILDSIRNQDGKSVVEIQSSTLERLLEALDVRHLAGWYHPAMRLQGHLNVVQGSNAELRGQLKQLRKELQRKDKILHALALNKHGDLEKMYVEESDSEKLTEHLIEMRNLREAYRNEADEWEKQKGVLIEQNDELKNEVAKLKHQLEIYEQSARVLEEGDDEIRKAFVVKTKEYMEASSEALIANRKNIAVQRLLNNETAKAYHDQKEAIKGESYLRKALADSSKHNKVLEREIFVLQSNLFNSVNCAIHNELREKHDELSVRYRNLLENNLISGNNNEVEILKKELELVKQEKDELIEYLRKEVDYKRDKDSMEKLKEAEGRELLEKQRADHVSSLHAILQAQLSKCEENLKEMTTAKSELQEELIILHKRLSKDLQLEKTTPVDDNKLQELKDSNATLQIEVENLKKQLEITAEEAERQYQLNSMRTMELDALRHRILNLQAVSEDKATISRLDFELANKNLSEMELNAQKLRLESDVSRLQEDLDKSKTACEGLRTYAQDCRKQCENRCRMYVDVVKFLQNQYAGSTSISALDRVVSLSIKLNDDRRSADSEMKEARDCREQAKRQQEMLTNRLQIVESLKDILEQQIGSNSVQDIMQRFSEYSQYTLNDFKYKRKVTQLEYELQIASNKFAEYESLITRMEHDMVAIQKAWSKGQDQQRKTDVHDRTTSPILSESKHKSSQVAVETESREMQTDPYTCCLNKKQTNEIEIQTIVPSKGSEQEDSKKVEKDTKERRLKEIEMETKEKEGSTFYEETTEHREKAEKENDVERKKDIQEASLLRDQLNQALKLASDRSSTIIKYELQLAECQAQVESLTRTVRGKDLELTEKEKLLEEYKLLPQLQAQSGPDCGDKLALKSTINSLQKLVGQKEETIARYQSLLKEDRDEHSKAAARLQEEIRSLHARVQSMQNEAQRGERVRDRKKDEPEKLVDKAEEIDAKVVDTRNNAMQVEELARLQEKVSTLEADLSISKELSDRWHRLAEERLKYMDRMRERLEEQHKSELESYRGELEKWQSEADMLRAQLSENRMLITKGNISLMRELQERDDKIHQLSLACQQLQNEVELMESASRTQQAITHGESELKVHEITQTLSHDNSQQQGHMDTVRKQLQSFLEKEKMYKNEISDLKQQLSRRYMALKGQEKRTSQREMQLERKVKSLEEELEKARSQLNRDYLAQEAKKVKTAEELSLWQKQKKWQQTAEKLKEKLKEKTDEYTKLLANHEKLRSVVSCMEREKWYLKSKLKLENSMVAGSLSARPATTAQQNVMGDLQKECQTLRERIKELSDRLENESNEKLLLKIEEQKSRIAALETVSQGNSHVVEQLEKLEMTKEILEKMNLALEAENFELRLELEKANADTPRLREKVEHLEKYIKLLKVEKSSNSSDRSSDRDLQEYGEKKTASEMERTIFTLKRIIEKLQVENKRLKLGTKKNLANQSWGKFSNNQNEIALRKQHEEARKRIVALETDLQLSEQRVAAFEKVQKEDDNGEIKILREQLSHKSELLDRVKHLLSKAAVNERTLRQRIQQLESKQILSTIPERHVTPPTPE</sequence>
<evidence type="ECO:0000313" key="10">
    <source>
        <dbReference type="EMBL" id="CAL7934044.1"/>
    </source>
</evidence>
<feature type="coiled-coil region" evidence="8">
    <location>
        <begin position="425"/>
        <end position="459"/>
    </location>
</feature>
<keyword evidence="7" id="KW-0966">Cell projection</keyword>
<feature type="coiled-coil region" evidence="8">
    <location>
        <begin position="1800"/>
        <end position="1891"/>
    </location>
</feature>
<keyword evidence="3" id="KW-0963">Cytoplasm</keyword>
<protein>
    <recommendedName>
        <fullName evidence="12">Centrosomal protein of 290 kDa</fullName>
    </recommendedName>
</protein>
<dbReference type="PANTHER" id="PTHR18879">
    <property type="entry name" value="CENTROSOMAL PROTEIN OF 290 KDA"/>
    <property type="match status" value="1"/>
</dbReference>
<dbReference type="PANTHER" id="PTHR18879:SF20">
    <property type="entry name" value="CENTROSOMAL PROTEIN OF 290 KDA"/>
    <property type="match status" value="1"/>
</dbReference>
<feature type="compositionally biased region" description="Basic and acidic residues" evidence="9">
    <location>
        <begin position="89"/>
        <end position="108"/>
    </location>
</feature>
<feature type="coiled-coil region" evidence="8">
    <location>
        <begin position="778"/>
        <end position="832"/>
    </location>
</feature>
<organism evidence="10 11">
    <name type="scientific">Xylocopa violacea</name>
    <name type="common">Violet carpenter bee</name>
    <name type="synonym">Apis violacea</name>
    <dbReference type="NCBI Taxonomy" id="135666"/>
    <lineage>
        <taxon>Eukaryota</taxon>
        <taxon>Metazoa</taxon>
        <taxon>Ecdysozoa</taxon>
        <taxon>Arthropoda</taxon>
        <taxon>Hexapoda</taxon>
        <taxon>Insecta</taxon>
        <taxon>Pterygota</taxon>
        <taxon>Neoptera</taxon>
        <taxon>Endopterygota</taxon>
        <taxon>Hymenoptera</taxon>
        <taxon>Apocrita</taxon>
        <taxon>Aculeata</taxon>
        <taxon>Apoidea</taxon>
        <taxon>Anthophila</taxon>
        <taxon>Apidae</taxon>
        <taxon>Xylocopa</taxon>
        <taxon>Xylocopa</taxon>
    </lineage>
</organism>
<feature type="coiled-coil region" evidence="8">
    <location>
        <begin position="1077"/>
        <end position="1118"/>
    </location>
</feature>
<keyword evidence="4" id="KW-0970">Cilium biogenesis/degradation</keyword>
<feature type="region of interest" description="Disordered" evidence="9">
    <location>
        <begin position="1274"/>
        <end position="1302"/>
    </location>
</feature>
<dbReference type="Proteomes" id="UP001642520">
    <property type="component" value="Unassembled WGS sequence"/>
</dbReference>
<evidence type="ECO:0000256" key="2">
    <source>
        <dbReference type="ARBA" id="ARBA00004300"/>
    </source>
</evidence>
<keyword evidence="6" id="KW-0206">Cytoskeleton</keyword>
<feature type="coiled-coil region" evidence="8">
    <location>
        <begin position="118"/>
        <end position="393"/>
    </location>
</feature>
<keyword evidence="11" id="KW-1185">Reference proteome</keyword>
<dbReference type="EMBL" id="CAXAJV020001281">
    <property type="protein sequence ID" value="CAL7934044.1"/>
    <property type="molecule type" value="Genomic_DNA"/>
</dbReference>
<reference evidence="10 11" key="1">
    <citation type="submission" date="2024-08" db="EMBL/GenBank/DDBJ databases">
        <authorList>
            <person name="Will J Nash"/>
            <person name="Angela Man"/>
            <person name="Seanna McTaggart"/>
            <person name="Kendall Baker"/>
            <person name="Tom Barker"/>
            <person name="Leah Catchpole"/>
            <person name="Alex Durrant"/>
            <person name="Karim Gharbi"/>
            <person name="Naomi Irish"/>
            <person name="Gemy Kaithakottil"/>
            <person name="Debby Ku"/>
            <person name="Aaliyah Providence"/>
            <person name="Felix Shaw"/>
            <person name="David Swarbreck"/>
            <person name="Chris Watkins"/>
            <person name="Ann M. McCartney"/>
            <person name="Giulio Formenti"/>
            <person name="Alice Mouton"/>
            <person name="Noel Vella"/>
            <person name="Bjorn M von Reumont"/>
            <person name="Adriana Vella"/>
            <person name="Wilfried Haerty"/>
        </authorList>
    </citation>
    <scope>NUCLEOTIDE SEQUENCE [LARGE SCALE GENOMIC DNA]</scope>
</reference>
<dbReference type="InterPro" id="IPR026201">
    <property type="entry name" value="Cep290"/>
</dbReference>
<feature type="region of interest" description="Disordered" evidence="9">
    <location>
        <begin position="79"/>
        <end position="114"/>
    </location>
</feature>
<evidence type="ECO:0000256" key="9">
    <source>
        <dbReference type="SAM" id="MobiDB-lite"/>
    </source>
</evidence>
<evidence type="ECO:0000256" key="7">
    <source>
        <dbReference type="ARBA" id="ARBA00023273"/>
    </source>
</evidence>
<keyword evidence="5 8" id="KW-0175">Coiled coil</keyword>
<feature type="coiled-coil region" evidence="8">
    <location>
        <begin position="1981"/>
        <end position="2008"/>
    </location>
</feature>
<feature type="coiled-coil region" evidence="8">
    <location>
        <begin position="866"/>
        <end position="956"/>
    </location>
</feature>
<feature type="coiled-coil region" evidence="8">
    <location>
        <begin position="985"/>
        <end position="1021"/>
    </location>
</feature>
<name>A0ABP1MZA9_XYLVO</name>
<feature type="compositionally biased region" description="Basic and acidic residues" evidence="9">
    <location>
        <begin position="1446"/>
        <end position="1461"/>
    </location>
</feature>
<evidence type="ECO:0000256" key="6">
    <source>
        <dbReference type="ARBA" id="ARBA00023212"/>
    </source>
</evidence>
<evidence type="ECO:0000256" key="5">
    <source>
        <dbReference type="ARBA" id="ARBA00023054"/>
    </source>
</evidence>
<evidence type="ECO:0000313" key="11">
    <source>
        <dbReference type="Proteomes" id="UP001642520"/>
    </source>
</evidence>
<feature type="coiled-coil region" evidence="8">
    <location>
        <begin position="1643"/>
        <end position="1761"/>
    </location>
</feature>
<gene>
    <name evidence="10" type="ORF">XYLVIOL_LOCUS818</name>
</gene>
<comment type="subcellular location">
    <subcellularLocation>
        <location evidence="1">Cytoplasm</location>
        <location evidence="1">Cytoskeleton</location>
        <location evidence="1">Cilium basal body</location>
    </subcellularLocation>
    <subcellularLocation>
        <location evidence="2">Cytoplasm</location>
        <location evidence="2">Cytoskeleton</location>
        <location evidence="2">Microtubule organizing center</location>
        <location evidence="2">Centrosome</location>
    </subcellularLocation>
</comment>
<evidence type="ECO:0000256" key="4">
    <source>
        <dbReference type="ARBA" id="ARBA00022794"/>
    </source>
</evidence>
<feature type="region of interest" description="Disordered" evidence="9">
    <location>
        <begin position="1439"/>
        <end position="1461"/>
    </location>
</feature>
<evidence type="ECO:0008006" key="12">
    <source>
        <dbReference type="Google" id="ProtNLM"/>
    </source>
</evidence>